<dbReference type="InterPro" id="IPR047112">
    <property type="entry name" value="RecG/Mfd"/>
</dbReference>
<evidence type="ECO:0000313" key="18">
    <source>
        <dbReference type="EMBL" id="OLR54902.1"/>
    </source>
</evidence>
<dbReference type="Gene3D" id="2.40.50.140">
    <property type="entry name" value="Nucleic acid-binding proteins"/>
    <property type="match status" value="1"/>
</dbReference>
<keyword evidence="9 15" id="KW-0233">DNA recombination</keyword>
<dbReference type="Pfam" id="PF17191">
    <property type="entry name" value="RecG_wedge"/>
    <property type="match status" value="1"/>
</dbReference>
<evidence type="ECO:0000313" key="19">
    <source>
        <dbReference type="Proteomes" id="UP000187404"/>
    </source>
</evidence>
<dbReference type="PROSITE" id="PS51194">
    <property type="entry name" value="HELICASE_CTER"/>
    <property type="match status" value="1"/>
</dbReference>
<keyword evidence="4 15" id="KW-0227">DNA damage</keyword>
<dbReference type="InterPro" id="IPR027417">
    <property type="entry name" value="P-loop_NTPase"/>
</dbReference>
<evidence type="ECO:0000256" key="14">
    <source>
        <dbReference type="ARBA" id="ARBA00048988"/>
    </source>
</evidence>
<dbReference type="NCBIfam" id="NF008168">
    <property type="entry name" value="PRK10917.2-2"/>
    <property type="match status" value="1"/>
</dbReference>
<dbReference type="InterPro" id="IPR001650">
    <property type="entry name" value="Helicase_C-like"/>
</dbReference>
<dbReference type="InterPro" id="IPR033454">
    <property type="entry name" value="RecG_wedge"/>
</dbReference>
<accession>A0A1Q9JF86</accession>
<dbReference type="GO" id="GO:0005524">
    <property type="term" value="F:ATP binding"/>
    <property type="evidence" value="ECO:0007669"/>
    <property type="project" value="UniProtKB-KW"/>
</dbReference>
<dbReference type="PROSITE" id="PS51192">
    <property type="entry name" value="HELICASE_ATP_BIND_1"/>
    <property type="match status" value="1"/>
</dbReference>
<keyword evidence="8" id="KW-0238">DNA-binding</keyword>
<dbReference type="AlphaFoldDB" id="A0A1Q9JF86"/>
<evidence type="ECO:0000256" key="9">
    <source>
        <dbReference type="ARBA" id="ARBA00023172"/>
    </source>
</evidence>
<keyword evidence="11" id="KW-0413">Isomerase</keyword>
<keyword evidence="6 15" id="KW-0347">Helicase</keyword>
<evidence type="ECO:0000256" key="4">
    <source>
        <dbReference type="ARBA" id="ARBA00022763"/>
    </source>
</evidence>
<dbReference type="GO" id="GO:0043138">
    <property type="term" value="F:3'-5' DNA helicase activity"/>
    <property type="evidence" value="ECO:0007669"/>
    <property type="project" value="UniProtKB-EC"/>
</dbReference>
<evidence type="ECO:0000256" key="13">
    <source>
        <dbReference type="ARBA" id="ARBA00034808"/>
    </source>
</evidence>
<dbReference type="NCBIfam" id="NF008165">
    <property type="entry name" value="PRK10917.1-3"/>
    <property type="match status" value="1"/>
</dbReference>
<name>A0A1Q9JF86_9FIRM</name>
<evidence type="ECO:0000256" key="7">
    <source>
        <dbReference type="ARBA" id="ARBA00022840"/>
    </source>
</evidence>
<keyword evidence="7 15" id="KW-0067">ATP-binding</keyword>
<dbReference type="GO" id="GO:0006281">
    <property type="term" value="P:DNA repair"/>
    <property type="evidence" value="ECO:0007669"/>
    <property type="project" value="UniProtKB-UniRule"/>
</dbReference>
<proteinExistence type="inferred from homology"/>
<evidence type="ECO:0000256" key="5">
    <source>
        <dbReference type="ARBA" id="ARBA00022801"/>
    </source>
</evidence>
<dbReference type="EMBL" id="MJIE01000001">
    <property type="protein sequence ID" value="OLR54902.1"/>
    <property type="molecule type" value="Genomic_DNA"/>
</dbReference>
<evidence type="ECO:0000256" key="8">
    <source>
        <dbReference type="ARBA" id="ARBA00023125"/>
    </source>
</evidence>
<dbReference type="SUPFAM" id="SSF50249">
    <property type="entry name" value="Nucleic acid-binding proteins"/>
    <property type="match status" value="1"/>
</dbReference>
<dbReference type="EC" id="5.6.2.4" evidence="13 15"/>
<keyword evidence="5 15" id="KW-0378">Hydrolase</keyword>
<dbReference type="Pfam" id="PF00271">
    <property type="entry name" value="Helicase_C"/>
    <property type="match status" value="1"/>
</dbReference>
<dbReference type="Pfam" id="PF00270">
    <property type="entry name" value="DEAD"/>
    <property type="match status" value="1"/>
</dbReference>
<dbReference type="InterPro" id="IPR004609">
    <property type="entry name" value="ATP-dep_DNA_helicase_RecG"/>
</dbReference>
<dbReference type="PANTHER" id="PTHR47964">
    <property type="entry name" value="ATP-DEPENDENT DNA HELICASE HOMOLOG RECG, CHLOROPLASTIC"/>
    <property type="match status" value="1"/>
</dbReference>
<sequence>MKITDDISSLKGIGDKKKEAFAGHGITTLEDLAWWFPRSYEDRRKLTPIGELRPGKPALIRGEILSRRYSGSPYKKHAPVSFLVSDDTGTLEVVYFNGRYMSRAFEIHGRYVFYGKITENRGRVQMVHPESCREGSPEDVREVLPVYPAISGISQKEVRKFQRQIEPVVDEVPEWLPEHIVREYRLAGPAFALHHIHFPKDRRHVLMSRFRLIFDELLTLSTGLLYMKHDNVREGEGVRLDVSAAEEFIRGLPFALTPGQKRVWGEIAANLRDGHAMNRLVQGDVGSGKTAVAEISMFCAVRSGYQAAMMAPTEILARQHYQSLTKDFQPHGIRVGLLTGSMKKSEKNEVLERLLSGDIDILTGTHAVIQDDVTFRRLGLVITDEQHRFGVEQRRRLSVKGANPNVMVMTATPIPRTLAVILYGELDISVIDTMPAGRRPVRTVSVDGAGRAGVYRRVEKELAEGHQAYVVTPLIEESEKIEAHSAERVYQELSRKYRNYRVALIHGGLPQTEKDRIMADFYQGAIDVLVSTVVIEIGINVANATVMVIENAERFGLAQLHQLRGRVGRGSDQSYCYLIQESETDVARQRIRIMCESTDGFHIAEEDLHLRGPGEIFGTRQHGLPEMHISDIVRHGDVLEKAGKAAAEILQEDPGLVSDGYAELRRRVEKMFGEDIKLEL</sequence>
<dbReference type="Proteomes" id="UP000187404">
    <property type="component" value="Unassembled WGS sequence"/>
</dbReference>
<keyword evidence="3 15" id="KW-0547">Nucleotide-binding</keyword>
<evidence type="ECO:0000259" key="16">
    <source>
        <dbReference type="PROSITE" id="PS51192"/>
    </source>
</evidence>
<evidence type="ECO:0000256" key="3">
    <source>
        <dbReference type="ARBA" id="ARBA00022741"/>
    </source>
</evidence>
<dbReference type="InterPro" id="IPR012340">
    <property type="entry name" value="NA-bd_OB-fold"/>
</dbReference>
<evidence type="ECO:0000256" key="6">
    <source>
        <dbReference type="ARBA" id="ARBA00022806"/>
    </source>
</evidence>
<comment type="catalytic activity">
    <reaction evidence="14 15">
        <text>ATP + H2O = ADP + phosphate + H(+)</text>
        <dbReference type="Rhea" id="RHEA:13065"/>
        <dbReference type="ChEBI" id="CHEBI:15377"/>
        <dbReference type="ChEBI" id="CHEBI:15378"/>
        <dbReference type="ChEBI" id="CHEBI:30616"/>
        <dbReference type="ChEBI" id="CHEBI:43474"/>
        <dbReference type="ChEBI" id="CHEBI:456216"/>
        <dbReference type="EC" id="5.6.2.4"/>
    </reaction>
</comment>
<dbReference type="PANTHER" id="PTHR47964:SF1">
    <property type="entry name" value="ATP-DEPENDENT DNA HELICASE HOMOLOG RECG, CHLOROPLASTIC"/>
    <property type="match status" value="1"/>
</dbReference>
<feature type="domain" description="Helicase ATP-binding" evidence="16">
    <location>
        <begin position="270"/>
        <end position="431"/>
    </location>
</feature>
<dbReference type="GO" id="GO:0016887">
    <property type="term" value="F:ATP hydrolysis activity"/>
    <property type="evidence" value="ECO:0007669"/>
    <property type="project" value="RHEA"/>
</dbReference>
<dbReference type="RefSeq" id="WP_075711921.1">
    <property type="nucleotide sequence ID" value="NZ_MJIE01000001.1"/>
</dbReference>
<protein>
    <recommendedName>
        <fullName evidence="2 15">ATP-dependent DNA helicase RecG</fullName>
        <ecNumber evidence="13 15">5.6.2.4</ecNumber>
    </recommendedName>
</protein>
<dbReference type="InterPro" id="IPR011545">
    <property type="entry name" value="DEAD/DEAH_box_helicase_dom"/>
</dbReference>
<feature type="domain" description="Helicase C-terminal" evidence="17">
    <location>
        <begin position="453"/>
        <end position="609"/>
    </location>
</feature>
<evidence type="ECO:0000256" key="2">
    <source>
        <dbReference type="ARBA" id="ARBA00017846"/>
    </source>
</evidence>
<evidence type="ECO:0000256" key="10">
    <source>
        <dbReference type="ARBA" id="ARBA00023204"/>
    </source>
</evidence>
<keyword evidence="19" id="KW-1185">Reference proteome</keyword>
<organism evidence="18 19">
    <name type="scientific">Hornefia porci</name>
    <dbReference type="NCBI Taxonomy" id="2652292"/>
    <lineage>
        <taxon>Bacteria</taxon>
        <taxon>Bacillati</taxon>
        <taxon>Bacillota</taxon>
        <taxon>Clostridia</taxon>
        <taxon>Peptostreptococcales</taxon>
        <taxon>Anaerovoracaceae</taxon>
        <taxon>Hornefia</taxon>
    </lineage>
</organism>
<comment type="catalytic activity">
    <reaction evidence="12 15">
        <text>Couples ATP hydrolysis with the unwinding of duplex DNA by translocating in the 3'-5' direction.</text>
        <dbReference type="EC" id="5.6.2.4"/>
    </reaction>
</comment>
<comment type="caution">
    <text evidence="18">The sequence shown here is derived from an EMBL/GenBank/DDBJ whole genome shotgun (WGS) entry which is preliminary data.</text>
</comment>
<dbReference type="SMART" id="SM00487">
    <property type="entry name" value="DEXDc"/>
    <property type="match status" value="1"/>
</dbReference>
<reference evidence="18 19" key="1">
    <citation type="journal article" date="2016" name="Appl. Environ. Microbiol.">
        <title>Function and Phylogeny of Bacterial Butyryl Coenzyme A:Acetate Transferases and Their Diversity in the Proximal Colon of Swine.</title>
        <authorList>
            <person name="Trachsel J."/>
            <person name="Bayles D.O."/>
            <person name="Looft T."/>
            <person name="Levine U.Y."/>
            <person name="Allen H.K."/>
        </authorList>
    </citation>
    <scope>NUCLEOTIDE SEQUENCE [LARGE SCALE GENOMIC DNA]</scope>
    <source>
        <strain evidence="18 19">68-3-10</strain>
    </source>
</reference>
<evidence type="ECO:0000256" key="15">
    <source>
        <dbReference type="RuleBase" id="RU363016"/>
    </source>
</evidence>
<dbReference type="SUPFAM" id="SSF52540">
    <property type="entry name" value="P-loop containing nucleoside triphosphate hydrolases"/>
    <property type="match status" value="2"/>
</dbReference>
<dbReference type="STRING" id="1261640.BHK98_01675"/>
<gene>
    <name evidence="18" type="ORF">BHK98_01675</name>
</gene>
<comment type="function">
    <text evidence="15">Plays a critical role in recombination and DNA repair. Helps process Holliday junction intermediates to mature products by catalyzing branch migration. Has replication fork regression activity, unwinds stalled or blocked replication forks to make a HJ that can be resolved. Has a DNA unwinding activity characteristic of a DNA helicase with 3'-5' polarity.</text>
</comment>
<dbReference type="Gene3D" id="3.40.50.300">
    <property type="entry name" value="P-loop containing nucleotide triphosphate hydrolases"/>
    <property type="match status" value="2"/>
</dbReference>
<dbReference type="InterPro" id="IPR014001">
    <property type="entry name" value="Helicase_ATP-bd"/>
</dbReference>
<evidence type="ECO:0000259" key="17">
    <source>
        <dbReference type="PROSITE" id="PS51194"/>
    </source>
</evidence>
<evidence type="ECO:0000256" key="11">
    <source>
        <dbReference type="ARBA" id="ARBA00023235"/>
    </source>
</evidence>
<dbReference type="CDD" id="cd04488">
    <property type="entry name" value="RecG_wedge_OBF"/>
    <property type="match status" value="1"/>
</dbReference>
<comment type="similarity">
    <text evidence="1 15">Belongs to the helicase family. RecG subfamily.</text>
</comment>
<dbReference type="GO" id="GO:0006310">
    <property type="term" value="P:DNA recombination"/>
    <property type="evidence" value="ECO:0007669"/>
    <property type="project" value="UniProtKB-UniRule"/>
</dbReference>
<dbReference type="SMART" id="SM00490">
    <property type="entry name" value="HELICc"/>
    <property type="match status" value="1"/>
</dbReference>
<dbReference type="Pfam" id="PF19833">
    <property type="entry name" value="RecG_dom3_C"/>
    <property type="match status" value="1"/>
</dbReference>
<dbReference type="CDD" id="cd17992">
    <property type="entry name" value="DEXHc_RecG"/>
    <property type="match status" value="1"/>
</dbReference>
<dbReference type="OrthoDB" id="9804325at2"/>
<evidence type="ECO:0000256" key="1">
    <source>
        <dbReference type="ARBA" id="ARBA00007504"/>
    </source>
</evidence>
<dbReference type="InterPro" id="IPR045562">
    <property type="entry name" value="RecG_dom3_C"/>
</dbReference>
<evidence type="ECO:0000256" key="12">
    <source>
        <dbReference type="ARBA" id="ARBA00034617"/>
    </source>
</evidence>
<keyword evidence="10 15" id="KW-0234">DNA repair</keyword>
<dbReference type="GO" id="GO:0003677">
    <property type="term" value="F:DNA binding"/>
    <property type="evidence" value="ECO:0007669"/>
    <property type="project" value="UniProtKB-KW"/>
</dbReference>
<dbReference type="NCBIfam" id="TIGR00643">
    <property type="entry name" value="recG"/>
    <property type="match status" value="1"/>
</dbReference>